<evidence type="ECO:0000313" key="2">
    <source>
        <dbReference type="EMBL" id="PMD15902.1"/>
    </source>
</evidence>
<name>A0A2J6PPF3_9HELO</name>
<reference evidence="2 3" key="1">
    <citation type="submission" date="2016-05" db="EMBL/GenBank/DDBJ databases">
        <title>A degradative enzymes factory behind the ericoid mycorrhizal symbiosis.</title>
        <authorList>
            <consortium name="DOE Joint Genome Institute"/>
            <person name="Martino E."/>
            <person name="Morin E."/>
            <person name="Grelet G."/>
            <person name="Kuo A."/>
            <person name="Kohler A."/>
            <person name="Daghino S."/>
            <person name="Barry K."/>
            <person name="Choi C."/>
            <person name="Cichocki N."/>
            <person name="Clum A."/>
            <person name="Copeland A."/>
            <person name="Hainaut M."/>
            <person name="Haridas S."/>
            <person name="Labutti K."/>
            <person name="Lindquist E."/>
            <person name="Lipzen A."/>
            <person name="Khouja H.-R."/>
            <person name="Murat C."/>
            <person name="Ohm R."/>
            <person name="Olson A."/>
            <person name="Spatafora J."/>
            <person name="Veneault-Fourrey C."/>
            <person name="Henrissat B."/>
            <person name="Grigoriev I."/>
            <person name="Martin F."/>
            <person name="Perotto S."/>
        </authorList>
    </citation>
    <scope>NUCLEOTIDE SEQUENCE [LARGE SCALE GENOMIC DNA]</scope>
    <source>
        <strain evidence="2 3">UAMH 7357</strain>
    </source>
</reference>
<dbReference type="InterPro" id="IPR032710">
    <property type="entry name" value="NTF2-like_dom_sf"/>
</dbReference>
<organism evidence="2 3">
    <name type="scientific">Hyaloscypha hepaticicola</name>
    <dbReference type="NCBI Taxonomy" id="2082293"/>
    <lineage>
        <taxon>Eukaryota</taxon>
        <taxon>Fungi</taxon>
        <taxon>Dikarya</taxon>
        <taxon>Ascomycota</taxon>
        <taxon>Pezizomycotina</taxon>
        <taxon>Leotiomycetes</taxon>
        <taxon>Helotiales</taxon>
        <taxon>Hyaloscyphaceae</taxon>
        <taxon>Hyaloscypha</taxon>
    </lineage>
</organism>
<dbReference type="Pfam" id="PF12680">
    <property type="entry name" value="SnoaL_2"/>
    <property type="match status" value="1"/>
</dbReference>
<sequence>MASQEAKQFVSKAWDALWTSDLSTISEFYDESAEMSAFSPPKQTTWKGIDEIKAHCLSLRPVISSKSFTITNLDLVAGDANALYATWEAVWEVKIPGQEAVMEQRGILHCVRKNGKLCVWTMYEDPTPFVAMAMAGQMPSELPK</sequence>
<dbReference type="OrthoDB" id="3468338at2759"/>
<dbReference type="AlphaFoldDB" id="A0A2J6PPF3"/>
<gene>
    <name evidence="2" type="ORF">NA56DRAFT_709279</name>
</gene>
<dbReference type="EMBL" id="KZ613509">
    <property type="protein sequence ID" value="PMD15902.1"/>
    <property type="molecule type" value="Genomic_DNA"/>
</dbReference>
<keyword evidence="3" id="KW-1185">Reference proteome</keyword>
<proteinExistence type="predicted"/>
<evidence type="ECO:0000313" key="3">
    <source>
        <dbReference type="Proteomes" id="UP000235672"/>
    </source>
</evidence>
<feature type="domain" description="SnoaL-like" evidence="1">
    <location>
        <begin position="12"/>
        <end position="118"/>
    </location>
</feature>
<evidence type="ECO:0000259" key="1">
    <source>
        <dbReference type="Pfam" id="PF12680"/>
    </source>
</evidence>
<protein>
    <recommendedName>
        <fullName evidence="1">SnoaL-like domain-containing protein</fullName>
    </recommendedName>
</protein>
<dbReference type="Gene3D" id="3.10.450.50">
    <property type="match status" value="1"/>
</dbReference>
<dbReference type="SUPFAM" id="SSF54427">
    <property type="entry name" value="NTF2-like"/>
    <property type="match status" value="1"/>
</dbReference>
<dbReference type="Proteomes" id="UP000235672">
    <property type="component" value="Unassembled WGS sequence"/>
</dbReference>
<accession>A0A2J6PPF3</accession>
<dbReference type="InterPro" id="IPR037401">
    <property type="entry name" value="SnoaL-like"/>
</dbReference>